<evidence type="ECO:0000313" key="1">
    <source>
        <dbReference type="EMBL" id="EJW94770.1"/>
    </source>
</evidence>
<dbReference type="AlphaFoldDB" id="J9C4M7"/>
<sequence>MYCYKNKESTRGVLSLFYRFRVKIATITKWGHLRRLFA</sequence>
<comment type="caution">
    <text evidence="1">The sequence shown here is derived from an EMBL/GenBank/DDBJ whole genome shotgun (WGS) entry which is preliminary data.</text>
</comment>
<accession>J9C4M7</accession>
<protein>
    <submittedName>
        <fullName evidence="1">Uncharacterized protein</fullName>
    </submittedName>
</protein>
<reference evidence="1" key="1">
    <citation type="journal article" date="2012" name="PLoS ONE">
        <title>Gene sets for utilization of primary and secondary nutrition supplies in the distal gut of endangered iberian lynx.</title>
        <authorList>
            <person name="Alcaide M."/>
            <person name="Messina E."/>
            <person name="Richter M."/>
            <person name="Bargiela R."/>
            <person name="Peplies J."/>
            <person name="Huws S.A."/>
            <person name="Newbold C.J."/>
            <person name="Golyshin P.N."/>
            <person name="Simon M.A."/>
            <person name="Lopez G."/>
            <person name="Yakimov M.M."/>
            <person name="Ferrer M."/>
        </authorList>
    </citation>
    <scope>NUCLEOTIDE SEQUENCE</scope>
</reference>
<name>J9C4M7_9ZZZZ</name>
<gene>
    <name evidence="1" type="ORF">EVA_17124</name>
</gene>
<proteinExistence type="predicted"/>
<dbReference type="EMBL" id="AMCI01006183">
    <property type="protein sequence ID" value="EJW94770.1"/>
    <property type="molecule type" value="Genomic_DNA"/>
</dbReference>
<organism evidence="1">
    <name type="scientific">gut metagenome</name>
    <dbReference type="NCBI Taxonomy" id="749906"/>
    <lineage>
        <taxon>unclassified sequences</taxon>
        <taxon>metagenomes</taxon>
        <taxon>organismal metagenomes</taxon>
    </lineage>
</organism>